<dbReference type="Pfam" id="PF00018">
    <property type="entry name" value="SH3_1"/>
    <property type="match status" value="1"/>
</dbReference>
<dbReference type="PROSITE" id="PS50002">
    <property type="entry name" value="SH3"/>
    <property type="match status" value="1"/>
</dbReference>
<keyword evidence="1 2" id="KW-0728">SH3 domain</keyword>
<evidence type="ECO:0000256" key="1">
    <source>
        <dbReference type="ARBA" id="ARBA00022443"/>
    </source>
</evidence>
<reference evidence="5 6" key="1">
    <citation type="submission" date="2014-03" db="EMBL/GenBank/DDBJ databases">
        <title>Draft genome of the hookworm Oesophagostomum dentatum.</title>
        <authorList>
            <person name="Mitreva M."/>
        </authorList>
    </citation>
    <scope>NUCLEOTIDE SEQUENCE [LARGE SCALE GENOMIC DNA]</scope>
    <source>
        <strain evidence="5 6">OD-Hann</strain>
    </source>
</reference>
<protein>
    <submittedName>
        <fullName evidence="5">Variant SH3 domain protein</fullName>
    </submittedName>
</protein>
<dbReference type="InterPro" id="IPR036028">
    <property type="entry name" value="SH3-like_dom_sf"/>
</dbReference>
<evidence type="ECO:0000313" key="6">
    <source>
        <dbReference type="Proteomes" id="UP000053660"/>
    </source>
</evidence>
<dbReference type="EMBL" id="KN551827">
    <property type="protein sequence ID" value="KHJ91772.1"/>
    <property type="molecule type" value="Genomic_DNA"/>
</dbReference>
<evidence type="ECO:0000256" key="3">
    <source>
        <dbReference type="SAM" id="MobiDB-lite"/>
    </source>
</evidence>
<feature type="compositionally biased region" description="Polar residues" evidence="3">
    <location>
        <begin position="158"/>
        <end position="171"/>
    </location>
</feature>
<proteinExistence type="predicted"/>
<dbReference type="Proteomes" id="UP000053660">
    <property type="component" value="Unassembled WGS sequence"/>
</dbReference>
<feature type="region of interest" description="Disordered" evidence="3">
    <location>
        <begin position="158"/>
        <end position="183"/>
    </location>
</feature>
<organism evidence="5 6">
    <name type="scientific">Oesophagostomum dentatum</name>
    <name type="common">Nodular worm</name>
    <dbReference type="NCBI Taxonomy" id="61180"/>
    <lineage>
        <taxon>Eukaryota</taxon>
        <taxon>Metazoa</taxon>
        <taxon>Ecdysozoa</taxon>
        <taxon>Nematoda</taxon>
        <taxon>Chromadorea</taxon>
        <taxon>Rhabditida</taxon>
        <taxon>Rhabditina</taxon>
        <taxon>Rhabditomorpha</taxon>
        <taxon>Strongyloidea</taxon>
        <taxon>Strongylidae</taxon>
        <taxon>Oesophagostomum</taxon>
    </lineage>
</organism>
<evidence type="ECO:0000259" key="4">
    <source>
        <dbReference type="PROSITE" id="PS50002"/>
    </source>
</evidence>
<feature type="domain" description="SH3" evidence="4">
    <location>
        <begin position="188"/>
        <end position="246"/>
    </location>
</feature>
<evidence type="ECO:0000313" key="5">
    <source>
        <dbReference type="EMBL" id="KHJ91772.1"/>
    </source>
</evidence>
<feature type="region of interest" description="Disordered" evidence="3">
    <location>
        <begin position="1"/>
        <end position="74"/>
    </location>
</feature>
<dbReference type="AlphaFoldDB" id="A0A0B1T7J8"/>
<dbReference type="InterPro" id="IPR001452">
    <property type="entry name" value="SH3_domain"/>
</dbReference>
<keyword evidence="6" id="KW-1185">Reference proteome</keyword>
<name>A0A0B1T7J8_OESDE</name>
<evidence type="ECO:0000256" key="2">
    <source>
        <dbReference type="PROSITE-ProRule" id="PRU00192"/>
    </source>
</evidence>
<gene>
    <name evidence="5" type="ORF">OESDEN_08352</name>
</gene>
<sequence>IKKPNDAHGDSNVATERGRKSITRQEVFPDVVVEHTTKPASTSFHRPAADGAQATAPIVSQLPRESSPADINKESPILVQTPEQHYIPSDFTNNVTDAQRRDYGMAQPVADQMDYRPEEPEIVKRVNDRRPPVGGRLVLPPVDNATSRPHYYVDSEYTSQPYTSHRPTVTQLPPKPAASVPPIFSNSDYGRVLTVTQDFNATSGEQITVNRGNKVVLIKSGTRGWIFIKDADSQRTGWIPAPFVEY</sequence>
<feature type="non-terminal residue" evidence="5">
    <location>
        <position position="1"/>
    </location>
</feature>
<accession>A0A0B1T7J8</accession>
<dbReference type="OrthoDB" id="5870777at2759"/>
<dbReference type="SUPFAM" id="SSF50044">
    <property type="entry name" value="SH3-domain"/>
    <property type="match status" value="1"/>
</dbReference>
<dbReference type="Gene3D" id="2.30.30.40">
    <property type="entry name" value="SH3 Domains"/>
    <property type="match status" value="1"/>
</dbReference>